<dbReference type="Pfam" id="PF16163">
    <property type="entry name" value="DUF4869"/>
    <property type="match status" value="1"/>
</dbReference>
<dbReference type="InterPro" id="IPR032360">
    <property type="entry name" value="DUF4869"/>
</dbReference>
<keyword evidence="2" id="KW-1185">Reference proteome</keyword>
<dbReference type="Proteomes" id="UP000595224">
    <property type="component" value="Chromosome"/>
</dbReference>
<name>A0A7T3REJ8_9SPIR</name>
<dbReference type="EMBL" id="CP064936">
    <property type="protein sequence ID" value="QQA01610.1"/>
    <property type="molecule type" value="Genomic_DNA"/>
</dbReference>
<dbReference type="AlphaFoldDB" id="A0A7T3REJ8"/>
<proteinExistence type="predicted"/>
<reference evidence="1 2" key="1">
    <citation type="submission" date="2020-11" db="EMBL/GenBank/DDBJ databases">
        <title>Treponema Peruensis nv. sp., first commensal Treponema isolated from human feces.</title>
        <authorList>
            <person name="Belkhou C."/>
            <person name="Raes J."/>
        </authorList>
    </citation>
    <scope>NUCLEOTIDE SEQUENCE [LARGE SCALE GENOMIC DNA]</scope>
    <source>
        <strain evidence="1 2">RCC2812</strain>
    </source>
</reference>
<dbReference type="KEGG" id="tper:IWA51_03075"/>
<evidence type="ECO:0000313" key="1">
    <source>
        <dbReference type="EMBL" id="QQA01610.1"/>
    </source>
</evidence>
<dbReference type="RefSeq" id="WP_177528525.1">
    <property type="nucleotide sequence ID" value="NZ_CBCSHE010000011.1"/>
</dbReference>
<accession>A0A7T3REJ8</accession>
<evidence type="ECO:0000313" key="2">
    <source>
        <dbReference type="Proteomes" id="UP000595224"/>
    </source>
</evidence>
<sequence>MLNIIFGKIDDVIYNTSVFFKNTYEKEWLLEEETKQMILDIDKSKVLGNGAIESPVLGIIPPTSLSGGVKTLILISHIKDKIFNASNCGNNCAFWLLKIAKEKDITINLRHLMDFGNGEFEINVVNKNKIVHSMNELLEIVGDLL</sequence>
<protein>
    <submittedName>
        <fullName evidence="1">DUF4869 domain-containing protein</fullName>
    </submittedName>
</protein>
<gene>
    <name evidence="1" type="ORF">IWA51_03075</name>
</gene>
<organism evidence="1 2">
    <name type="scientific">Treponema peruense</name>
    <dbReference type="NCBI Taxonomy" id="2787628"/>
    <lineage>
        <taxon>Bacteria</taxon>
        <taxon>Pseudomonadati</taxon>
        <taxon>Spirochaetota</taxon>
        <taxon>Spirochaetia</taxon>
        <taxon>Spirochaetales</taxon>
        <taxon>Treponemataceae</taxon>
        <taxon>Treponema</taxon>
    </lineage>
</organism>